<keyword evidence="1" id="KW-0472">Membrane</keyword>
<dbReference type="eggNOG" id="ENOG5030MQ8">
    <property type="taxonomic scope" value="Bacteria"/>
</dbReference>
<dbReference type="EMBL" id="CP000878">
    <property type="protein sequence ID" value="ABX08575.1"/>
    <property type="molecule type" value="Genomic_DNA"/>
</dbReference>
<protein>
    <submittedName>
        <fullName evidence="2">Uncharacterized protein</fullName>
    </submittedName>
</protein>
<feature type="transmembrane region" description="Helical" evidence="1">
    <location>
        <begin position="35"/>
        <end position="57"/>
    </location>
</feature>
<dbReference type="AlphaFoldDB" id="A9B9R3"/>
<organism evidence="2 3">
    <name type="scientific">Prochlorococcus marinus (strain MIT 9211)</name>
    <dbReference type="NCBI Taxonomy" id="93059"/>
    <lineage>
        <taxon>Bacteria</taxon>
        <taxon>Bacillati</taxon>
        <taxon>Cyanobacteriota</taxon>
        <taxon>Cyanophyceae</taxon>
        <taxon>Synechococcales</taxon>
        <taxon>Prochlorococcaceae</taxon>
        <taxon>Prochlorococcus</taxon>
    </lineage>
</organism>
<accession>A9B9R3</accession>
<keyword evidence="1" id="KW-0812">Transmembrane</keyword>
<sequence>MIGKFVSSQDYQCQALANFMNLLATITAGGFNPTAAAVGVASIALFAIVGFIAGPNLEKFDVDGKS</sequence>
<evidence type="ECO:0000313" key="2">
    <source>
        <dbReference type="EMBL" id="ABX08575.1"/>
    </source>
</evidence>
<evidence type="ECO:0000256" key="1">
    <source>
        <dbReference type="SAM" id="Phobius"/>
    </source>
</evidence>
<reference evidence="2 3" key="1">
    <citation type="journal article" date="2007" name="PLoS Genet.">
        <title>Patterns and implications of gene gain and loss in the evolution of Prochlorococcus.</title>
        <authorList>
            <person name="Kettler G.C."/>
            <person name="Martiny A.C."/>
            <person name="Huang K."/>
            <person name="Zucker J."/>
            <person name="Coleman M.L."/>
            <person name="Rodrigue S."/>
            <person name="Chen F."/>
            <person name="Lapidus A."/>
            <person name="Ferriera S."/>
            <person name="Johnson J."/>
            <person name="Steglich C."/>
            <person name="Church G.M."/>
            <person name="Richardson P."/>
            <person name="Chisholm S.W."/>
        </authorList>
    </citation>
    <scope>NUCLEOTIDE SEQUENCE [LARGE SCALE GENOMIC DNA]</scope>
    <source>
        <strain evidence="3">MIT 9211</strain>
    </source>
</reference>
<dbReference type="KEGG" id="pmj:P9211_06441"/>
<gene>
    <name evidence="2" type="ordered locus">P9211_06441</name>
</gene>
<evidence type="ECO:0000313" key="3">
    <source>
        <dbReference type="Proteomes" id="UP000000788"/>
    </source>
</evidence>
<keyword evidence="3" id="KW-1185">Reference proteome</keyword>
<name>A9B9R3_PROM4</name>
<dbReference type="HOGENOM" id="CLU_2827744_0_0_3"/>
<proteinExistence type="predicted"/>
<dbReference type="Proteomes" id="UP000000788">
    <property type="component" value="Chromosome"/>
</dbReference>
<keyword evidence="1" id="KW-1133">Transmembrane helix</keyword>